<dbReference type="EMBL" id="BMAO01036581">
    <property type="protein sequence ID" value="GFR11773.1"/>
    <property type="molecule type" value="Genomic_DNA"/>
</dbReference>
<name>A0A8X6GV15_TRICU</name>
<dbReference type="GO" id="GO:0043139">
    <property type="term" value="F:5'-3' DNA helicase activity"/>
    <property type="evidence" value="ECO:0007669"/>
    <property type="project" value="UniProtKB-EC"/>
</dbReference>
<comment type="caution">
    <text evidence="3">The sequence shown here is derived from an EMBL/GenBank/DDBJ whole genome shotgun (WGS) entry which is preliminary data.</text>
</comment>
<dbReference type="InterPro" id="IPR027417">
    <property type="entry name" value="P-loop_NTPase"/>
</dbReference>
<dbReference type="GO" id="GO:0005524">
    <property type="term" value="F:ATP binding"/>
    <property type="evidence" value="ECO:0007669"/>
    <property type="project" value="UniProtKB-KW"/>
</dbReference>
<keyword evidence="1" id="KW-0227">DNA damage</keyword>
<keyword evidence="1" id="KW-0547">Nucleotide-binding</keyword>
<keyword evidence="1 3" id="KW-0347">Helicase</keyword>
<evidence type="ECO:0000256" key="1">
    <source>
        <dbReference type="RuleBase" id="RU363044"/>
    </source>
</evidence>
<evidence type="ECO:0000313" key="3">
    <source>
        <dbReference type="EMBL" id="GFR11773.1"/>
    </source>
</evidence>
<reference evidence="3" key="1">
    <citation type="submission" date="2020-07" db="EMBL/GenBank/DDBJ databases">
        <title>Multicomponent nature underlies the extraordinary mechanical properties of spider dragline silk.</title>
        <authorList>
            <person name="Kono N."/>
            <person name="Nakamura H."/>
            <person name="Mori M."/>
            <person name="Yoshida Y."/>
            <person name="Ohtoshi R."/>
            <person name="Malay A.D."/>
            <person name="Moran D.A.P."/>
            <person name="Tomita M."/>
            <person name="Numata K."/>
            <person name="Arakawa K."/>
        </authorList>
    </citation>
    <scope>NUCLEOTIDE SEQUENCE</scope>
</reference>
<protein>
    <recommendedName>
        <fullName evidence="1">ATP-dependent DNA helicase</fullName>
        <ecNumber evidence="1">5.6.2.3</ecNumber>
    </recommendedName>
</protein>
<dbReference type="Pfam" id="PF05970">
    <property type="entry name" value="PIF1"/>
    <property type="match status" value="1"/>
</dbReference>
<comment type="similarity">
    <text evidence="1">Belongs to the helicase family.</text>
</comment>
<proteinExistence type="inferred from homology"/>
<dbReference type="OrthoDB" id="7698369at2759"/>
<comment type="cofactor">
    <cofactor evidence="1">
        <name>Mg(2+)</name>
        <dbReference type="ChEBI" id="CHEBI:18420"/>
    </cofactor>
</comment>
<dbReference type="GO" id="GO:0006281">
    <property type="term" value="P:DNA repair"/>
    <property type="evidence" value="ECO:0007669"/>
    <property type="project" value="UniProtKB-KW"/>
</dbReference>
<dbReference type="PANTHER" id="PTHR10492">
    <property type="match status" value="1"/>
</dbReference>
<dbReference type="AlphaFoldDB" id="A0A8X6GV15"/>
<keyword evidence="1" id="KW-0067">ATP-binding</keyword>
<comment type="catalytic activity">
    <reaction evidence="1">
        <text>ATP + H2O = ADP + phosphate + H(+)</text>
        <dbReference type="Rhea" id="RHEA:13065"/>
        <dbReference type="ChEBI" id="CHEBI:15377"/>
        <dbReference type="ChEBI" id="CHEBI:15378"/>
        <dbReference type="ChEBI" id="CHEBI:30616"/>
        <dbReference type="ChEBI" id="CHEBI:43474"/>
        <dbReference type="ChEBI" id="CHEBI:456216"/>
        <dbReference type="EC" id="5.6.2.3"/>
    </reaction>
</comment>
<dbReference type="Proteomes" id="UP000887116">
    <property type="component" value="Unassembled WGS sequence"/>
</dbReference>
<dbReference type="GO" id="GO:0000723">
    <property type="term" value="P:telomere maintenance"/>
    <property type="evidence" value="ECO:0007669"/>
    <property type="project" value="InterPro"/>
</dbReference>
<dbReference type="SUPFAM" id="SSF52540">
    <property type="entry name" value="P-loop containing nucleoside triphosphate hydrolases"/>
    <property type="match status" value="1"/>
</dbReference>
<keyword evidence="4" id="KW-1185">Reference proteome</keyword>
<keyword evidence="1" id="KW-0378">Hydrolase</keyword>
<dbReference type="GO" id="GO:0016787">
    <property type="term" value="F:hydrolase activity"/>
    <property type="evidence" value="ECO:0007669"/>
    <property type="project" value="UniProtKB-KW"/>
</dbReference>
<dbReference type="GO" id="GO:0006310">
    <property type="term" value="P:DNA recombination"/>
    <property type="evidence" value="ECO:0007669"/>
    <property type="project" value="UniProtKB-KW"/>
</dbReference>
<keyword evidence="1" id="KW-0234">DNA repair</keyword>
<evidence type="ECO:0000313" key="4">
    <source>
        <dbReference type="Proteomes" id="UP000887116"/>
    </source>
</evidence>
<sequence>MPNIIQCLDNFLPAHWASIHCSSEEYYLRMLLHVSKEKLKTIDGQMYSAYREACFKLENDQHWDDALTETHHAHQRRILFALILTTFVSERCKIRDLTNDQRLAYDLVMEHVRSRNHGILFLGAPRGTGKTFLFYLVLAEIRMKDDIALAVASSVIATTLLDKGRKEHSALKGH</sequence>
<gene>
    <name evidence="3" type="primary">AVEN_229557_1</name>
    <name evidence="3" type="ORF">TNCT_660551</name>
</gene>
<dbReference type="InterPro" id="IPR010285">
    <property type="entry name" value="DNA_helicase_pif1-like_DEAD"/>
</dbReference>
<evidence type="ECO:0000259" key="2">
    <source>
        <dbReference type="Pfam" id="PF05970"/>
    </source>
</evidence>
<feature type="domain" description="DNA helicase Pif1-like DEAD-box helicase" evidence="2">
    <location>
        <begin position="97"/>
        <end position="171"/>
    </location>
</feature>
<dbReference type="Gene3D" id="3.40.50.300">
    <property type="entry name" value="P-loop containing nucleotide triphosphate hydrolases"/>
    <property type="match status" value="1"/>
</dbReference>
<keyword evidence="1" id="KW-0233">DNA recombination</keyword>
<dbReference type="PANTHER" id="PTHR10492:SF57">
    <property type="entry name" value="ATP-DEPENDENT DNA HELICASE"/>
    <property type="match status" value="1"/>
</dbReference>
<organism evidence="3 4">
    <name type="scientific">Trichonephila clavata</name>
    <name type="common">Joro spider</name>
    <name type="synonym">Nephila clavata</name>
    <dbReference type="NCBI Taxonomy" id="2740835"/>
    <lineage>
        <taxon>Eukaryota</taxon>
        <taxon>Metazoa</taxon>
        <taxon>Ecdysozoa</taxon>
        <taxon>Arthropoda</taxon>
        <taxon>Chelicerata</taxon>
        <taxon>Arachnida</taxon>
        <taxon>Araneae</taxon>
        <taxon>Araneomorphae</taxon>
        <taxon>Entelegynae</taxon>
        <taxon>Araneoidea</taxon>
        <taxon>Nephilidae</taxon>
        <taxon>Trichonephila</taxon>
    </lineage>
</organism>
<dbReference type="EC" id="5.6.2.3" evidence="1"/>
<accession>A0A8X6GV15</accession>